<name>A0A644Y014_9ZZZZ</name>
<proteinExistence type="predicted"/>
<accession>A0A644Y014</accession>
<dbReference type="EMBL" id="VSSQ01003259">
    <property type="protein sequence ID" value="MPM19863.1"/>
    <property type="molecule type" value="Genomic_DNA"/>
</dbReference>
<dbReference type="InterPro" id="IPR009003">
    <property type="entry name" value="Peptidase_S1_PA"/>
</dbReference>
<dbReference type="InterPro" id="IPR001940">
    <property type="entry name" value="Peptidase_S1C"/>
</dbReference>
<protein>
    <submittedName>
        <fullName evidence="1">Uncharacterized protein</fullName>
    </submittedName>
</protein>
<dbReference type="PANTHER" id="PTHR43019:SF23">
    <property type="entry name" value="PROTEASE DO-LIKE 5, CHLOROPLASTIC"/>
    <property type="match status" value="1"/>
</dbReference>
<dbReference type="SUPFAM" id="SSF50494">
    <property type="entry name" value="Trypsin-like serine proteases"/>
    <property type="match status" value="1"/>
</dbReference>
<dbReference type="PANTHER" id="PTHR43019">
    <property type="entry name" value="SERINE ENDOPROTEASE DEGS"/>
    <property type="match status" value="1"/>
</dbReference>
<sequence>MKQLVTIAFILLTTSLFAQSTSWNEYKLKEHWKTSGTDEIEGIYELVGGNYSAAKYKVALKKLNSANYQLIFLTSDYFENRYLWKEGDLKANLELTASAYLFKAKWYQSNKSINSGVYVSFEKGTMAVMTDDGRKDLFLKLYPTAADNISSSPSQLIPRVSSGTGFGISSNGIIITNFHVIDGAKTIKIRGINSDFNKTYKAKVLVSDKNNDLALIQIDDYSFTSLGTIPYTIKTGLAGVGENIFVLGYPLRATMGDEIKLTNGIVSSRTGFQGDITSYQISAPVQPGNSGGPLFDSQGNLIGIINAKHGGAENASYAVKTNYLTNLIDLLPNPPRLQTVNSLTGKTLTQQVEISKKFVYIIETE</sequence>
<evidence type="ECO:0000313" key="1">
    <source>
        <dbReference type="EMBL" id="MPM19863.1"/>
    </source>
</evidence>
<dbReference type="PRINTS" id="PR00834">
    <property type="entry name" value="PROTEASES2C"/>
</dbReference>
<dbReference type="GO" id="GO:0004252">
    <property type="term" value="F:serine-type endopeptidase activity"/>
    <property type="evidence" value="ECO:0007669"/>
    <property type="project" value="InterPro"/>
</dbReference>
<dbReference type="Gene3D" id="2.40.10.10">
    <property type="entry name" value="Trypsin-like serine proteases"/>
    <property type="match status" value="2"/>
</dbReference>
<dbReference type="GO" id="GO:0006508">
    <property type="term" value="P:proteolysis"/>
    <property type="evidence" value="ECO:0007669"/>
    <property type="project" value="InterPro"/>
</dbReference>
<comment type="caution">
    <text evidence="1">The sequence shown here is derived from an EMBL/GenBank/DDBJ whole genome shotgun (WGS) entry which is preliminary data.</text>
</comment>
<gene>
    <name evidence="1" type="ORF">SDC9_66290</name>
</gene>
<dbReference type="InterPro" id="IPR043504">
    <property type="entry name" value="Peptidase_S1_PA_chymotrypsin"/>
</dbReference>
<organism evidence="1">
    <name type="scientific">bioreactor metagenome</name>
    <dbReference type="NCBI Taxonomy" id="1076179"/>
    <lineage>
        <taxon>unclassified sequences</taxon>
        <taxon>metagenomes</taxon>
        <taxon>ecological metagenomes</taxon>
    </lineage>
</organism>
<dbReference type="AlphaFoldDB" id="A0A644Y014"/>
<dbReference type="Pfam" id="PF13365">
    <property type="entry name" value="Trypsin_2"/>
    <property type="match status" value="1"/>
</dbReference>
<reference evidence="1" key="1">
    <citation type="submission" date="2019-08" db="EMBL/GenBank/DDBJ databases">
        <authorList>
            <person name="Kucharzyk K."/>
            <person name="Murdoch R.W."/>
            <person name="Higgins S."/>
            <person name="Loffler F."/>
        </authorList>
    </citation>
    <scope>NUCLEOTIDE SEQUENCE</scope>
</reference>